<proteinExistence type="predicted"/>
<keyword evidence="2" id="KW-0057">Aromatic amino acid biosynthesis</keyword>
<dbReference type="Pfam" id="PF08501">
    <property type="entry name" value="Shikimate_dh_N"/>
    <property type="match status" value="1"/>
</dbReference>
<dbReference type="InterPro" id="IPR022893">
    <property type="entry name" value="Shikimate_DH_fam"/>
</dbReference>
<evidence type="ECO:0000313" key="4">
    <source>
        <dbReference type="EMBL" id="TFD93961.1"/>
    </source>
</evidence>
<dbReference type="GO" id="GO:0009073">
    <property type="term" value="P:aromatic amino acid family biosynthetic process"/>
    <property type="evidence" value="ECO:0007669"/>
    <property type="project" value="UniProtKB-KW"/>
</dbReference>
<evidence type="ECO:0000313" key="5">
    <source>
        <dbReference type="Proteomes" id="UP000298468"/>
    </source>
</evidence>
<dbReference type="PANTHER" id="PTHR21089:SF1">
    <property type="entry name" value="BIFUNCTIONAL 3-DEHYDROQUINATE DEHYDRATASE_SHIKIMATE DEHYDROGENASE, CHLOROPLASTIC"/>
    <property type="match status" value="1"/>
</dbReference>
<dbReference type="OrthoDB" id="9776868at2"/>
<comment type="pathway">
    <text evidence="1">Metabolic intermediate biosynthesis; chorismate biosynthesis; chorismate from D-erythrose 4-phosphate and phosphoenolpyruvate: step 4/7.</text>
</comment>
<dbReference type="Gene3D" id="3.40.50.10860">
    <property type="entry name" value="Leucine Dehydrogenase, chain A, domain 1"/>
    <property type="match status" value="1"/>
</dbReference>
<dbReference type="InterPro" id="IPR036291">
    <property type="entry name" value="NAD(P)-bd_dom_sf"/>
</dbReference>
<dbReference type="SUPFAM" id="SSF51735">
    <property type="entry name" value="NAD(P)-binding Rossmann-fold domains"/>
    <property type="match status" value="1"/>
</dbReference>
<protein>
    <submittedName>
        <fullName evidence="4">Shikimate dehydrogenase</fullName>
    </submittedName>
</protein>
<name>A0A4R9BXX8_9MICO</name>
<sequence>MADSRNSSSNPAPRRRLAVLGSPIGHSLSPVLHTAAYRVLGLDWEYTAVEVGEGELDAFLDALTPDWLGLSLTMPLKHEIQPRLNDLDRVATLTKAVNTVRFGDAPAVGGSMPVARRPLAGFNTDVPGLVRALAEAGIDRAAHVTLLGAGATAASALVAAADLGAETVDIIARTPERADPLAELGRRLGLVVTVSGLPAMAEAGRISDLVISTLPGDAVLPHEFPEALRATTLLFDVGYAPWPTALARFWAAAGGRSRSGRTMLLHQALVQIRIFLFNDPFQPLPDEDAVLEAMRDALDDGRAVEG</sequence>
<evidence type="ECO:0000259" key="3">
    <source>
        <dbReference type="Pfam" id="PF08501"/>
    </source>
</evidence>
<dbReference type="EMBL" id="SOHM01000007">
    <property type="protein sequence ID" value="TFD93961.1"/>
    <property type="molecule type" value="Genomic_DNA"/>
</dbReference>
<feature type="domain" description="Shikimate dehydrogenase substrate binding N-terminal" evidence="3">
    <location>
        <begin position="19"/>
        <end position="100"/>
    </location>
</feature>
<keyword evidence="5" id="KW-1185">Reference proteome</keyword>
<dbReference type="AlphaFoldDB" id="A0A4R9BXX8"/>
<dbReference type="PANTHER" id="PTHR21089">
    <property type="entry name" value="SHIKIMATE DEHYDROGENASE"/>
    <property type="match status" value="1"/>
</dbReference>
<gene>
    <name evidence="4" type="ORF">E3T61_02855</name>
</gene>
<reference evidence="4 5" key="1">
    <citation type="submission" date="2019-03" db="EMBL/GenBank/DDBJ databases">
        <title>Genomics of glacier-inhabiting Cryobacterium strains.</title>
        <authorList>
            <person name="Liu Q."/>
            <person name="Xin Y.-H."/>
        </authorList>
    </citation>
    <scope>NUCLEOTIDE SEQUENCE [LARGE SCALE GENOMIC DNA]</scope>
    <source>
        <strain evidence="4 5">Sr59</strain>
    </source>
</reference>
<dbReference type="InterPro" id="IPR013708">
    <property type="entry name" value="Shikimate_DH-bd_N"/>
</dbReference>
<dbReference type="SUPFAM" id="SSF53223">
    <property type="entry name" value="Aminoacid dehydrogenase-like, N-terminal domain"/>
    <property type="match status" value="1"/>
</dbReference>
<organism evidence="4 5">
    <name type="scientific">Cryobacterium lactosi</name>
    <dbReference type="NCBI Taxonomy" id="1259202"/>
    <lineage>
        <taxon>Bacteria</taxon>
        <taxon>Bacillati</taxon>
        <taxon>Actinomycetota</taxon>
        <taxon>Actinomycetes</taxon>
        <taxon>Micrococcales</taxon>
        <taxon>Microbacteriaceae</taxon>
        <taxon>Cryobacterium</taxon>
    </lineage>
</organism>
<dbReference type="GO" id="GO:0019632">
    <property type="term" value="P:shikimate metabolic process"/>
    <property type="evidence" value="ECO:0007669"/>
    <property type="project" value="TreeGrafter"/>
</dbReference>
<dbReference type="GO" id="GO:0004764">
    <property type="term" value="F:shikimate 3-dehydrogenase (NADP+) activity"/>
    <property type="evidence" value="ECO:0007669"/>
    <property type="project" value="InterPro"/>
</dbReference>
<dbReference type="GO" id="GO:0050661">
    <property type="term" value="F:NADP binding"/>
    <property type="evidence" value="ECO:0007669"/>
    <property type="project" value="TreeGrafter"/>
</dbReference>
<keyword evidence="2" id="KW-0028">Amino-acid biosynthesis</keyword>
<accession>A0A4R9BXX8</accession>
<dbReference type="Proteomes" id="UP000298468">
    <property type="component" value="Unassembled WGS sequence"/>
</dbReference>
<comment type="caution">
    <text evidence="4">The sequence shown here is derived from an EMBL/GenBank/DDBJ whole genome shotgun (WGS) entry which is preliminary data.</text>
</comment>
<evidence type="ECO:0000256" key="1">
    <source>
        <dbReference type="ARBA" id="ARBA00004871"/>
    </source>
</evidence>
<dbReference type="GO" id="GO:0005829">
    <property type="term" value="C:cytosol"/>
    <property type="evidence" value="ECO:0007669"/>
    <property type="project" value="TreeGrafter"/>
</dbReference>
<evidence type="ECO:0000256" key="2">
    <source>
        <dbReference type="ARBA" id="ARBA00023141"/>
    </source>
</evidence>
<dbReference type="InterPro" id="IPR046346">
    <property type="entry name" value="Aminoacid_DH-like_N_sf"/>
</dbReference>
<dbReference type="Gene3D" id="3.40.50.720">
    <property type="entry name" value="NAD(P)-binding Rossmann-like Domain"/>
    <property type="match status" value="1"/>
</dbReference>
<dbReference type="GO" id="GO:0009423">
    <property type="term" value="P:chorismate biosynthetic process"/>
    <property type="evidence" value="ECO:0007669"/>
    <property type="project" value="TreeGrafter"/>
</dbReference>
<dbReference type="RefSeq" id="WP_134639394.1">
    <property type="nucleotide sequence ID" value="NZ_SOHM01000007.1"/>
</dbReference>